<dbReference type="EMBL" id="VZOJ01000070">
    <property type="protein sequence ID" value="KAB0636717.1"/>
    <property type="molecule type" value="Genomic_DNA"/>
</dbReference>
<evidence type="ECO:0000313" key="2">
    <source>
        <dbReference type="Proteomes" id="UP000430232"/>
    </source>
</evidence>
<evidence type="ECO:0000313" key="1">
    <source>
        <dbReference type="EMBL" id="KAB0636717.1"/>
    </source>
</evidence>
<name>A0A6H9THX5_9BURK</name>
<comment type="caution">
    <text evidence="1">The sequence shown here is derived from an EMBL/GenBank/DDBJ whole genome shotgun (WGS) entry which is preliminary data.</text>
</comment>
<dbReference type="GeneID" id="99789573"/>
<dbReference type="AlphaFoldDB" id="A0A6H9THX5"/>
<organism evidence="1 2">
    <name type="scientific">Burkholderia latens</name>
    <dbReference type="NCBI Taxonomy" id="488446"/>
    <lineage>
        <taxon>Bacteria</taxon>
        <taxon>Pseudomonadati</taxon>
        <taxon>Pseudomonadota</taxon>
        <taxon>Betaproteobacteria</taxon>
        <taxon>Burkholderiales</taxon>
        <taxon>Burkholderiaceae</taxon>
        <taxon>Burkholderia</taxon>
        <taxon>Burkholderia cepacia complex</taxon>
    </lineage>
</organism>
<sequence length="144" mass="16052">MTRGAGRHAAGCPTLPPRIVRPYQRFAESICRRAYRIGCPPRNATLHKNIVSKTNFGAASNDFIDRYGHDRTLRSPGVCDRYQCVRHSEQAGRDRGACGGQASTRIAIRSRSELQRTERVFADHAEVNSIVILADVPIKNRGYS</sequence>
<protein>
    <submittedName>
        <fullName evidence="1">Uncharacterized protein</fullName>
    </submittedName>
</protein>
<keyword evidence="2" id="KW-1185">Reference proteome</keyword>
<gene>
    <name evidence="1" type="ORF">F7R21_22360</name>
</gene>
<dbReference type="Proteomes" id="UP000430232">
    <property type="component" value="Unassembled WGS sequence"/>
</dbReference>
<accession>A0A6H9THX5</accession>
<dbReference type="RefSeq" id="WP_151066284.1">
    <property type="nucleotide sequence ID" value="NZ_CABVPL010000012.1"/>
</dbReference>
<reference evidence="1 2" key="1">
    <citation type="submission" date="2019-09" db="EMBL/GenBank/DDBJ databases">
        <title>Draft genome sequences of 48 bacterial type strains from the CCUG.</title>
        <authorList>
            <person name="Tunovic T."/>
            <person name="Pineiro-Iglesias B."/>
            <person name="Unosson C."/>
            <person name="Inganas E."/>
            <person name="Ohlen M."/>
            <person name="Cardew S."/>
            <person name="Jensie-Markopoulos S."/>
            <person name="Salva-Serra F."/>
            <person name="Jaen-Luchoro D."/>
            <person name="Karlsson R."/>
            <person name="Svensson-Stadler L."/>
            <person name="Chun J."/>
            <person name="Moore E."/>
        </authorList>
    </citation>
    <scope>NUCLEOTIDE SEQUENCE [LARGE SCALE GENOMIC DNA]</scope>
    <source>
        <strain evidence="1 2">CCUG 54555</strain>
    </source>
</reference>
<proteinExistence type="predicted"/>